<dbReference type="EMBL" id="PYDT01000007">
    <property type="protein sequence ID" value="THU55399.1"/>
    <property type="molecule type" value="Genomic_DNA"/>
</dbReference>
<protein>
    <submittedName>
        <fullName evidence="2">Uncharacterized protein</fullName>
    </submittedName>
</protein>
<comment type="caution">
    <text evidence="2">The sequence shown here is derived from an EMBL/GenBank/DDBJ whole genome shotgun (WGS) entry which is preliminary data.</text>
</comment>
<organism evidence="2 3">
    <name type="scientific">Musa balbisiana</name>
    <name type="common">Banana</name>
    <dbReference type="NCBI Taxonomy" id="52838"/>
    <lineage>
        <taxon>Eukaryota</taxon>
        <taxon>Viridiplantae</taxon>
        <taxon>Streptophyta</taxon>
        <taxon>Embryophyta</taxon>
        <taxon>Tracheophyta</taxon>
        <taxon>Spermatophyta</taxon>
        <taxon>Magnoliopsida</taxon>
        <taxon>Liliopsida</taxon>
        <taxon>Zingiberales</taxon>
        <taxon>Musaceae</taxon>
        <taxon>Musa</taxon>
    </lineage>
</organism>
<evidence type="ECO:0000256" key="1">
    <source>
        <dbReference type="SAM" id="MobiDB-lite"/>
    </source>
</evidence>
<sequence length="142" mass="16177">MSQSGWEWAEGGSREKRRCLPASLFAQWTRRSQASQRAASSAQQNTEASPSPQKSHSIFISLTLCVLSLSLSTYFCAFLPPPPPPPQMEIFFKWWCGGRENGLDSSGREEPEREHRRKYNLSTMSILLYNIIIICVKQHEQS</sequence>
<dbReference type="Proteomes" id="UP000317650">
    <property type="component" value="Chromosome 11"/>
</dbReference>
<feature type="compositionally biased region" description="Polar residues" evidence="1">
    <location>
        <begin position="45"/>
        <end position="54"/>
    </location>
</feature>
<evidence type="ECO:0000313" key="3">
    <source>
        <dbReference type="Proteomes" id="UP000317650"/>
    </source>
</evidence>
<evidence type="ECO:0000313" key="2">
    <source>
        <dbReference type="EMBL" id="THU55399.1"/>
    </source>
</evidence>
<proteinExistence type="predicted"/>
<gene>
    <name evidence="2" type="ORF">C4D60_Mb11t06140</name>
</gene>
<accession>A0A4S8J2Z8</accession>
<keyword evidence="3" id="KW-1185">Reference proteome</keyword>
<feature type="compositionally biased region" description="Low complexity" evidence="1">
    <location>
        <begin position="31"/>
        <end position="44"/>
    </location>
</feature>
<reference evidence="2 3" key="1">
    <citation type="journal article" date="2019" name="Nat. Plants">
        <title>Genome sequencing of Musa balbisiana reveals subgenome evolution and function divergence in polyploid bananas.</title>
        <authorList>
            <person name="Yao X."/>
        </authorList>
    </citation>
    <scope>NUCLEOTIDE SEQUENCE [LARGE SCALE GENOMIC DNA]</scope>
    <source>
        <strain evidence="3">cv. DH-PKW</strain>
        <tissue evidence="2">Leaves</tissue>
    </source>
</reference>
<name>A0A4S8J2Z8_MUSBA</name>
<dbReference type="AlphaFoldDB" id="A0A4S8J2Z8"/>
<feature type="region of interest" description="Disordered" evidence="1">
    <location>
        <begin position="31"/>
        <end position="54"/>
    </location>
</feature>